<dbReference type="AlphaFoldDB" id="A0A239IZN3"/>
<dbReference type="Proteomes" id="UP000198386">
    <property type="component" value="Unassembled WGS sequence"/>
</dbReference>
<sequence>MPGTTTDRLLRAALYVKGLDGAVELLAGGALLVVGARELGGVTRAVVAHHLLGSPDGALAERFAAGEAHLVGSDRTFAVVYLVLHGLVKLGLVVALLREVLPAYPVAVAVLGVFCAYEAHGAVTRGSWSLGVAAVLDLAIVVLVLREYRRLRSRRRRAGGRAPRAG</sequence>
<keyword evidence="1" id="KW-0812">Transmembrane</keyword>
<keyword evidence="1" id="KW-1133">Transmembrane helix</keyword>
<evidence type="ECO:0000313" key="2">
    <source>
        <dbReference type="EMBL" id="SNS99050.1"/>
    </source>
</evidence>
<dbReference type="EMBL" id="FZOH01000013">
    <property type="protein sequence ID" value="SNS99050.1"/>
    <property type="molecule type" value="Genomic_DNA"/>
</dbReference>
<dbReference type="Pfam" id="PF09900">
    <property type="entry name" value="DUF2127"/>
    <property type="match status" value="1"/>
</dbReference>
<dbReference type="RefSeq" id="WP_089406198.1">
    <property type="nucleotide sequence ID" value="NZ_FZOH01000013.1"/>
</dbReference>
<reference evidence="3" key="1">
    <citation type="submission" date="2017-06" db="EMBL/GenBank/DDBJ databases">
        <authorList>
            <person name="Varghese N."/>
            <person name="Submissions S."/>
        </authorList>
    </citation>
    <scope>NUCLEOTIDE SEQUENCE [LARGE SCALE GENOMIC DNA]</scope>
    <source>
        <strain evidence="3">DSM 45423</strain>
    </source>
</reference>
<name>A0A239IZN3_9ACTN</name>
<accession>A0A239IZN3</accession>
<dbReference type="InterPro" id="IPR021125">
    <property type="entry name" value="DUF2127"/>
</dbReference>
<keyword evidence="3" id="KW-1185">Reference proteome</keyword>
<feature type="transmembrane region" description="Helical" evidence="1">
    <location>
        <begin position="78"/>
        <end position="97"/>
    </location>
</feature>
<feature type="transmembrane region" description="Helical" evidence="1">
    <location>
        <begin position="104"/>
        <end position="122"/>
    </location>
</feature>
<feature type="transmembrane region" description="Helical" evidence="1">
    <location>
        <begin position="128"/>
        <end position="148"/>
    </location>
</feature>
<evidence type="ECO:0000313" key="3">
    <source>
        <dbReference type="Proteomes" id="UP000198386"/>
    </source>
</evidence>
<keyword evidence="1" id="KW-0472">Membrane</keyword>
<gene>
    <name evidence="2" type="ORF">SAMN04488107_4562</name>
</gene>
<organism evidence="2 3">
    <name type="scientific">Geodermatophilus saharensis</name>
    <dbReference type="NCBI Taxonomy" id="1137994"/>
    <lineage>
        <taxon>Bacteria</taxon>
        <taxon>Bacillati</taxon>
        <taxon>Actinomycetota</taxon>
        <taxon>Actinomycetes</taxon>
        <taxon>Geodermatophilales</taxon>
        <taxon>Geodermatophilaceae</taxon>
        <taxon>Geodermatophilus</taxon>
    </lineage>
</organism>
<dbReference type="OrthoDB" id="3684244at2"/>
<protein>
    <submittedName>
        <fullName evidence="2">Uncharacterized membrane protein</fullName>
    </submittedName>
</protein>
<proteinExistence type="predicted"/>
<evidence type="ECO:0000256" key="1">
    <source>
        <dbReference type="SAM" id="Phobius"/>
    </source>
</evidence>